<comment type="subcellular location">
    <subcellularLocation>
        <location evidence="1">Nucleus</location>
    </subcellularLocation>
</comment>
<dbReference type="GO" id="GO:0006950">
    <property type="term" value="P:response to stress"/>
    <property type="evidence" value="ECO:0007669"/>
    <property type="project" value="UniProtKB-ARBA"/>
</dbReference>
<evidence type="ECO:0000256" key="1">
    <source>
        <dbReference type="ARBA" id="ARBA00004123"/>
    </source>
</evidence>
<gene>
    <name evidence="4" type="ORF">MIMGU_mgv1a013401mg</name>
</gene>
<dbReference type="PANTHER" id="PTHR33172">
    <property type="entry name" value="OS08G0516900 PROTEIN"/>
    <property type="match status" value="1"/>
</dbReference>
<evidence type="ECO:0000313" key="5">
    <source>
        <dbReference type="Proteomes" id="UP000030748"/>
    </source>
</evidence>
<accession>A0A022QUG5</accession>
<dbReference type="GO" id="GO:0005634">
    <property type="term" value="C:nucleus"/>
    <property type="evidence" value="ECO:0007669"/>
    <property type="project" value="UniProtKB-SubCell"/>
</dbReference>
<keyword evidence="2" id="KW-0539">Nucleus</keyword>
<protein>
    <submittedName>
        <fullName evidence="4">Uncharacterized protein</fullName>
    </submittedName>
</protein>
<keyword evidence="5" id="KW-1185">Reference proteome</keyword>
<dbReference type="PANTHER" id="PTHR33172:SF37">
    <property type="entry name" value="PROTEIN OXIDATIVE STRESS 3 LIKE 1"/>
    <property type="match status" value="1"/>
</dbReference>
<evidence type="ECO:0000256" key="3">
    <source>
        <dbReference type="SAM" id="MobiDB-lite"/>
    </source>
</evidence>
<dbReference type="KEGG" id="egt:105963551"/>
<dbReference type="InterPro" id="IPR051992">
    <property type="entry name" value="OxStress_Response_Reg"/>
</dbReference>
<dbReference type="OMA" id="FIRGMSC"/>
<evidence type="ECO:0000256" key="2">
    <source>
        <dbReference type="ARBA" id="ARBA00023242"/>
    </source>
</evidence>
<organism evidence="4 5">
    <name type="scientific">Erythranthe guttata</name>
    <name type="common">Yellow monkey flower</name>
    <name type="synonym">Mimulus guttatus</name>
    <dbReference type="NCBI Taxonomy" id="4155"/>
    <lineage>
        <taxon>Eukaryota</taxon>
        <taxon>Viridiplantae</taxon>
        <taxon>Streptophyta</taxon>
        <taxon>Embryophyta</taxon>
        <taxon>Tracheophyta</taxon>
        <taxon>Spermatophyta</taxon>
        <taxon>Magnoliopsida</taxon>
        <taxon>eudicotyledons</taxon>
        <taxon>Gunneridae</taxon>
        <taxon>Pentapetalae</taxon>
        <taxon>asterids</taxon>
        <taxon>lamiids</taxon>
        <taxon>Lamiales</taxon>
        <taxon>Phrymaceae</taxon>
        <taxon>Erythranthe</taxon>
    </lineage>
</organism>
<dbReference type="STRING" id="4155.A0A022QUG5"/>
<feature type="compositionally biased region" description="Low complexity" evidence="3">
    <location>
        <begin position="36"/>
        <end position="55"/>
    </location>
</feature>
<dbReference type="PhylomeDB" id="A0A022QUG5"/>
<dbReference type="AlphaFoldDB" id="A0A022QUG5"/>
<dbReference type="eggNOG" id="KOG4210">
    <property type="taxonomic scope" value="Eukaryota"/>
</dbReference>
<dbReference type="EMBL" id="KI630858">
    <property type="protein sequence ID" value="EYU32327.1"/>
    <property type="molecule type" value="Genomic_DNA"/>
</dbReference>
<proteinExistence type="predicted"/>
<name>A0A022QUG5_ERYGU</name>
<sequence length="221" mass="24362">MPTRVMKMGGGICRGDERVVYEDDDEKEEKLGFVKNNSCNSDESSSSIGENSDLSHNSMEKTEDCDEVQSPFNDAIEALEQVLPTRKGISRFYNGKSKSFTTLAEASSSSTPLSSSIKHIAKPENPYIRRRRNLLAYNLTLHKNRVSCLRSNGGGTFKKATTSNRTSNLALAVAMNSEKAEEPKNSFSACRSFSLADLHQCVSVETKICTVSDKLDETKPC</sequence>
<reference evidence="4 5" key="1">
    <citation type="journal article" date="2013" name="Proc. Natl. Acad. Sci. U.S.A.">
        <title>Fine-scale variation in meiotic recombination in Mimulus inferred from population shotgun sequencing.</title>
        <authorList>
            <person name="Hellsten U."/>
            <person name="Wright K.M."/>
            <person name="Jenkins J."/>
            <person name="Shu S."/>
            <person name="Yuan Y."/>
            <person name="Wessler S.R."/>
            <person name="Schmutz J."/>
            <person name="Willis J.H."/>
            <person name="Rokhsar D.S."/>
        </authorList>
    </citation>
    <scope>NUCLEOTIDE SEQUENCE [LARGE SCALE GENOMIC DNA]</scope>
    <source>
        <strain evidence="5">cv. DUN x IM62</strain>
    </source>
</reference>
<dbReference type="Proteomes" id="UP000030748">
    <property type="component" value="Unassembled WGS sequence"/>
</dbReference>
<evidence type="ECO:0000313" key="4">
    <source>
        <dbReference type="EMBL" id="EYU32327.1"/>
    </source>
</evidence>
<feature type="region of interest" description="Disordered" evidence="3">
    <location>
        <begin position="32"/>
        <end position="67"/>
    </location>
</feature>
<dbReference type="OrthoDB" id="691484at2759"/>